<reference evidence="1 2" key="1">
    <citation type="journal article" date="2020" name="IScience">
        <title>Genome Sequencing of the Endangered Kingdonia uniflora (Circaeasteraceae, Ranunculales) Reveals Potential Mechanisms of Evolutionary Specialization.</title>
        <authorList>
            <person name="Sun Y."/>
            <person name="Deng T."/>
            <person name="Zhang A."/>
            <person name="Moore M.J."/>
            <person name="Landis J.B."/>
            <person name="Lin N."/>
            <person name="Zhang H."/>
            <person name="Zhang X."/>
            <person name="Huang J."/>
            <person name="Zhang X."/>
            <person name="Sun H."/>
            <person name="Wang H."/>
        </authorList>
    </citation>
    <scope>NUCLEOTIDE SEQUENCE [LARGE SCALE GENOMIC DNA]</scope>
    <source>
        <strain evidence="1">TB1705</strain>
        <tissue evidence="1">Leaf</tissue>
    </source>
</reference>
<dbReference type="EMBL" id="JACGCM010001165">
    <property type="protein sequence ID" value="KAF6160442.1"/>
    <property type="molecule type" value="Genomic_DNA"/>
</dbReference>
<organism evidence="1 2">
    <name type="scientific">Kingdonia uniflora</name>
    <dbReference type="NCBI Taxonomy" id="39325"/>
    <lineage>
        <taxon>Eukaryota</taxon>
        <taxon>Viridiplantae</taxon>
        <taxon>Streptophyta</taxon>
        <taxon>Embryophyta</taxon>
        <taxon>Tracheophyta</taxon>
        <taxon>Spermatophyta</taxon>
        <taxon>Magnoliopsida</taxon>
        <taxon>Ranunculales</taxon>
        <taxon>Circaeasteraceae</taxon>
        <taxon>Kingdonia</taxon>
    </lineage>
</organism>
<dbReference type="AlphaFoldDB" id="A0A7J7N0B6"/>
<dbReference type="Proteomes" id="UP000541444">
    <property type="component" value="Unassembled WGS sequence"/>
</dbReference>
<accession>A0A7J7N0B6</accession>
<dbReference type="OrthoDB" id="1738169at2759"/>
<keyword evidence="2" id="KW-1185">Reference proteome</keyword>
<dbReference type="PANTHER" id="PTHR33240">
    <property type="entry name" value="OS08G0508500 PROTEIN"/>
    <property type="match status" value="1"/>
</dbReference>
<protein>
    <submittedName>
        <fullName evidence="1">Uncharacterized protein</fullName>
    </submittedName>
</protein>
<dbReference type="PANTHER" id="PTHR33240:SF15">
    <property type="entry name" value="GAG-PRO-LIKE PROTEIN"/>
    <property type="match status" value="1"/>
</dbReference>
<evidence type="ECO:0000313" key="1">
    <source>
        <dbReference type="EMBL" id="KAF6160442.1"/>
    </source>
</evidence>
<name>A0A7J7N0B6_9MAGN</name>
<comment type="caution">
    <text evidence="1">The sequence shown here is derived from an EMBL/GenBank/DDBJ whole genome shotgun (WGS) entry which is preliminary data.</text>
</comment>
<proteinExistence type="predicted"/>
<gene>
    <name evidence="1" type="ORF">GIB67_019211</name>
</gene>
<evidence type="ECO:0000313" key="2">
    <source>
        <dbReference type="Proteomes" id="UP000541444"/>
    </source>
</evidence>
<sequence>MLKMKKFVMHTMMIDTGSGIEIPFQSTIDQMGLADQVIQSDTDISGFNGSREEQVDKIILPITAGPATIDIVGRCWIHNMGTITSTYHQALRFKYDNGIYENRGNHKLS</sequence>